<feature type="compositionally biased region" description="Basic and acidic residues" evidence="1">
    <location>
        <begin position="333"/>
        <end position="354"/>
    </location>
</feature>
<evidence type="ECO:0000256" key="1">
    <source>
        <dbReference type="SAM" id="MobiDB-lite"/>
    </source>
</evidence>
<dbReference type="PANTHER" id="PTHR22639:SF3">
    <property type="entry name" value="ZINC FINGER CCHC DOMAIN-CONTAINING PROTEIN 3"/>
    <property type="match status" value="1"/>
</dbReference>
<dbReference type="GO" id="GO:0008270">
    <property type="term" value="F:zinc ion binding"/>
    <property type="evidence" value="ECO:0007669"/>
    <property type="project" value="InterPro"/>
</dbReference>
<comment type="caution">
    <text evidence="4">The sequence shown here is derived from an EMBL/GenBank/DDBJ whole genome shotgun (WGS) entry which is preliminary data.</text>
</comment>
<proteinExistence type="predicted"/>
<feature type="compositionally biased region" description="Low complexity" evidence="1">
    <location>
        <begin position="260"/>
        <end position="293"/>
    </location>
</feature>
<dbReference type="SUPFAM" id="SSF57756">
    <property type="entry name" value="Retrovirus zinc finger-like domains"/>
    <property type="match status" value="1"/>
</dbReference>
<sequence length="683" mass="74988">MSVNQTGMRRHHSVRFKLKPVNGSTTLISRLDFSRKLIQGTLKFNPNDLNCILTLPFNKGFDVSFRAATTLNEFWTRFEPVKDQFSAFEVERLNDNAMKTVIVRLFNETVNADDICLWLGRYCTVRAQATKVRDEDGIWNCAWRVPIQQWRDPHGYQGLKHLPSMIVLGENRATYTTRDSPSSAASVESMGTWQKSVKREIGHSFEECTNGRKCNLCGDSKHLFRDCPKSFANKVKQAKQTNVLTDQARPENSNLPPKTVIGGEVQGEAGEGEGPVVAPQSGEAELGGAAQAEGGAGENSPSDSDETGSMVTISLGRSLKGSPAKPPSQEPSLVREQRLSCPLRAKEPQRKGEELDPQTAQLWRSPESSPTTLPTLRHHSVRFKLKPVNGSTTLISRARLLTGSLSWGGTLKFNPQRPELHFDSALQQRIVMLPGEGMRMASGTAHGRVPIQQWRDPHGYQGLKPSPIHDSSWREQGLTYTTRDSPRSAASVERHGHLAEVCEKRKLTLFEECTYWQKVQPLWRLKTPLQRLSEILCPTSGERELGGAAQAEGGAGENSPSDSDETGSMVTISLGEESEGESSEATLPGAQPGKRTASELSSESQGASEKRGRAGSSDSPTVEESRVFPNNPPNTVSFLNVALQSTPKDSVFDQTRVWQGDEAADLSPSPIGVKKELHSQSIG</sequence>
<dbReference type="InterPro" id="IPR057810">
    <property type="entry name" value="RBD_ZCCHC3_1st"/>
</dbReference>
<dbReference type="GO" id="GO:0003690">
    <property type="term" value="F:double-stranded DNA binding"/>
    <property type="evidence" value="ECO:0007669"/>
    <property type="project" value="InterPro"/>
</dbReference>
<dbReference type="EMBL" id="JAOPHQ010006718">
    <property type="protein sequence ID" value="KAK0130573.1"/>
    <property type="molecule type" value="Genomic_DNA"/>
</dbReference>
<accession>A0AA47LZ02</accession>
<dbReference type="AlphaFoldDB" id="A0AA47LZ02"/>
<feature type="domain" description="Zinc finger CCHC" evidence="2">
    <location>
        <begin position="11"/>
        <end position="83"/>
    </location>
</feature>
<evidence type="ECO:0000313" key="5">
    <source>
        <dbReference type="Proteomes" id="UP001174136"/>
    </source>
</evidence>
<feature type="compositionally biased region" description="Polar residues" evidence="1">
    <location>
        <begin position="558"/>
        <end position="571"/>
    </location>
</feature>
<name>A0AA47LZ02_MERPO</name>
<dbReference type="Gene3D" id="4.10.60.10">
    <property type="entry name" value="Zinc finger, CCHC-type"/>
    <property type="match status" value="1"/>
</dbReference>
<dbReference type="Pfam" id="PF23058">
    <property type="entry name" value="RBD_ZCCHC3_2nd"/>
    <property type="match status" value="1"/>
</dbReference>
<feature type="region of interest" description="Disordered" evidence="1">
    <location>
        <begin position="241"/>
        <end position="375"/>
    </location>
</feature>
<reference evidence="4" key="1">
    <citation type="journal article" date="2023" name="Front. Mar. Sci.">
        <title>A new Merluccius polli reference genome to investigate the effects of global change in West African waters.</title>
        <authorList>
            <person name="Mateo J.L."/>
            <person name="Blanco-Fernandez C."/>
            <person name="Garcia-Vazquez E."/>
            <person name="Machado-Schiaffino G."/>
        </authorList>
    </citation>
    <scope>NUCLEOTIDE SEQUENCE</scope>
    <source>
        <strain evidence="4">C29</strain>
        <tissue evidence="4">Fin</tissue>
    </source>
</reference>
<feature type="compositionally biased region" description="Polar residues" evidence="1">
    <location>
        <begin position="241"/>
        <end position="256"/>
    </location>
</feature>
<feature type="region of interest" description="Disordered" evidence="1">
    <location>
        <begin position="662"/>
        <end position="683"/>
    </location>
</feature>
<evidence type="ECO:0000259" key="3">
    <source>
        <dbReference type="Pfam" id="PF23058"/>
    </source>
</evidence>
<feature type="compositionally biased region" description="Basic and acidic residues" evidence="1">
    <location>
        <begin position="673"/>
        <end position="683"/>
    </location>
</feature>
<organism evidence="4 5">
    <name type="scientific">Merluccius polli</name>
    <name type="common">Benguela hake</name>
    <name type="synonym">Merluccius cadenati</name>
    <dbReference type="NCBI Taxonomy" id="89951"/>
    <lineage>
        <taxon>Eukaryota</taxon>
        <taxon>Metazoa</taxon>
        <taxon>Chordata</taxon>
        <taxon>Craniata</taxon>
        <taxon>Vertebrata</taxon>
        <taxon>Euteleostomi</taxon>
        <taxon>Actinopterygii</taxon>
        <taxon>Neopterygii</taxon>
        <taxon>Teleostei</taxon>
        <taxon>Neoteleostei</taxon>
        <taxon>Acanthomorphata</taxon>
        <taxon>Zeiogadaria</taxon>
        <taxon>Gadariae</taxon>
        <taxon>Gadiformes</taxon>
        <taxon>Gadoidei</taxon>
        <taxon>Merlucciidae</taxon>
        <taxon>Merluccius</taxon>
    </lineage>
</organism>
<feature type="compositionally biased region" description="Polar residues" evidence="1">
    <location>
        <begin position="299"/>
        <end position="312"/>
    </location>
</feature>
<evidence type="ECO:0000313" key="4">
    <source>
        <dbReference type="EMBL" id="KAK0130573.1"/>
    </source>
</evidence>
<keyword evidence="5" id="KW-1185">Reference proteome</keyword>
<feature type="compositionally biased region" description="Polar residues" evidence="1">
    <location>
        <begin position="358"/>
        <end position="374"/>
    </location>
</feature>
<dbReference type="InterPro" id="IPR042509">
    <property type="entry name" value="ZCCHC3"/>
</dbReference>
<dbReference type="GO" id="GO:0003723">
    <property type="term" value="F:RNA binding"/>
    <property type="evidence" value="ECO:0007669"/>
    <property type="project" value="InterPro"/>
</dbReference>
<dbReference type="Proteomes" id="UP001174136">
    <property type="component" value="Unassembled WGS sequence"/>
</dbReference>
<dbReference type="Pfam" id="PF23057">
    <property type="entry name" value="RBD_ZCCHC3_1st"/>
    <property type="match status" value="1"/>
</dbReference>
<dbReference type="InterPro" id="IPR057811">
    <property type="entry name" value="RBD_ZCCHC3_2nd"/>
</dbReference>
<feature type="compositionally biased region" description="Polar residues" evidence="1">
    <location>
        <begin position="598"/>
        <end position="607"/>
    </location>
</feature>
<feature type="region of interest" description="Disordered" evidence="1">
    <location>
        <begin position="545"/>
        <end position="635"/>
    </location>
</feature>
<dbReference type="InterPro" id="IPR036875">
    <property type="entry name" value="Znf_CCHC_sf"/>
</dbReference>
<feature type="domain" description="Zinc finger CCHC" evidence="3">
    <location>
        <begin position="103"/>
        <end position="173"/>
    </location>
</feature>
<dbReference type="PANTHER" id="PTHR22639">
    <property type="entry name" value="GAG-RELATED PROTEIN"/>
    <property type="match status" value="1"/>
</dbReference>
<evidence type="ECO:0000259" key="2">
    <source>
        <dbReference type="Pfam" id="PF23057"/>
    </source>
</evidence>
<dbReference type="GO" id="GO:0002218">
    <property type="term" value="P:activation of innate immune response"/>
    <property type="evidence" value="ECO:0007669"/>
    <property type="project" value="InterPro"/>
</dbReference>
<protein>
    <submittedName>
        <fullName evidence="4">Zinc finger CCHC domain-containing protein 3</fullName>
    </submittedName>
</protein>
<gene>
    <name evidence="4" type="primary">ZCCHC3_18</name>
    <name evidence="4" type="ORF">N1851_035192</name>
</gene>